<dbReference type="SUPFAM" id="SSF46689">
    <property type="entry name" value="Homeodomain-like"/>
    <property type="match status" value="1"/>
</dbReference>
<evidence type="ECO:0000256" key="4">
    <source>
        <dbReference type="ARBA" id="ARBA00023015"/>
    </source>
</evidence>
<evidence type="ECO:0000256" key="13">
    <source>
        <dbReference type="SAM" id="MobiDB-lite"/>
    </source>
</evidence>
<evidence type="ECO:0000256" key="10">
    <source>
        <dbReference type="PROSITE-ProRule" id="PRU00108"/>
    </source>
</evidence>
<feature type="compositionally biased region" description="Low complexity" evidence="13">
    <location>
        <begin position="39"/>
        <end position="58"/>
    </location>
</feature>
<gene>
    <name evidence="16" type="ORF">OXD698_LOCUS41992</name>
</gene>
<evidence type="ECO:0000256" key="2">
    <source>
        <dbReference type="ARBA" id="ARBA00008190"/>
    </source>
</evidence>
<dbReference type="InterPro" id="IPR009057">
    <property type="entry name" value="Homeodomain-like_sf"/>
</dbReference>
<feature type="DNA-binding region" description="Homeobox" evidence="10">
    <location>
        <begin position="200"/>
        <end position="259"/>
    </location>
</feature>
<dbReference type="SUPFAM" id="SSF47413">
    <property type="entry name" value="lambda repressor-like DNA-binding domains"/>
    <property type="match status" value="1"/>
</dbReference>
<dbReference type="PROSITE" id="PS00027">
    <property type="entry name" value="HOMEOBOX_1"/>
    <property type="match status" value="1"/>
</dbReference>
<protein>
    <recommendedName>
        <fullName evidence="12">One cut domain family member</fullName>
    </recommendedName>
</protein>
<dbReference type="Gene3D" id="1.10.260.40">
    <property type="entry name" value="lambda repressor-like DNA-binding domains"/>
    <property type="match status" value="1"/>
</dbReference>
<keyword evidence="4 12" id="KW-0805">Transcription regulation</keyword>
<dbReference type="SMART" id="SM01109">
    <property type="entry name" value="CUT"/>
    <property type="match status" value="1"/>
</dbReference>
<evidence type="ECO:0000256" key="11">
    <source>
        <dbReference type="RuleBase" id="RU000682"/>
    </source>
</evidence>
<keyword evidence="3" id="KW-0677">Repeat</keyword>
<evidence type="ECO:0000259" key="14">
    <source>
        <dbReference type="PROSITE" id="PS50071"/>
    </source>
</evidence>
<feature type="compositionally biased region" description="Low complexity" evidence="13">
    <location>
        <begin position="305"/>
        <end position="322"/>
    </location>
</feature>
<dbReference type="GO" id="GO:0005634">
    <property type="term" value="C:nucleus"/>
    <property type="evidence" value="ECO:0007669"/>
    <property type="project" value="UniProtKB-SubCell"/>
</dbReference>
<dbReference type="Gene3D" id="1.10.10.60">
    <property type="entry name" value="Homeodomain-like"/>
    <property type="match status" value="1"/>
</dbReference>
<feature type="compositionally biased region" description="Acidic residues" evidence="13">
    <location>
        <begin position="275"/>
        <end position="296"/>
    </location>
</feature>
<feature type="compositionally biased region" description="Polar residues" evidence="13">
    <location>
        <begin position="257"/>
        <end position="273"/>
    </location>
</feature>
<dbReference type="GO" id="GO:0000981">
    <property type="term" value="F:DNA-binding transcription factor activity, RNA polymerase II-specific"/>
    <property type="evidence" value="ECO:0007669"/>
    <property type="project" value="InterPro"/>
</dbReference>
<organism evidence="16 17">
    <name type="scientific">Adineta steineri</name>
    <dbReference type="NCBI Taxonomy" id="433720"/>
    <lineage>
        <taxon>Eukaryota</taxon>
        <taxon>Metazoa</taxon>
        <taxon>Spiralia</taxon>
        <taxon>Gnathifera</taxon>
        <taxon>Rotifera</taxon>
        <taxon>Eurotatoria</taxon>
        <taxon>Bdelloidea</taxon>
        <taxon>Adinetida</taxon>
        <taxon>Adinetidae</taxon>
        <taxon>Adineta</taxon>
    </lineage>
</organism>
<dbReference type="PANTHER" id="PTHR14043">
    <property type="entry name" value="CCAAT DISPLACEMENT PROTEIN-RELATED"/>
    <property type="match status" value="1"/>
</dbReference>
<dbReference type="CDD" id="cd00086">
    <property type="entry name" value="homeodomain"/>
    <property type="match status" value="1"/>
</dbReference>
<comment type="subcellular location">
    <subcellularLocation>
        <location evidence="1 10 11">Nucleus</location>
    </subcellularLocation>
</comment>
<evidence type="ECO:0000256" key="3">
    <source>
        <dbReference type="ARBA" id="ARBA00022737"/>
    </source>
</evidence>
<feature type="region of interest" description="Disordered" evidence="13">
    <location>
        <begin position="257"/>
        <end position="322"/>
    </location>
</feature>
<comment type="caution">
    <text evidence="16">The sequence shown here is derived from an EMBL/GenBank/DDBJ whole genome shotgun (WGS) entry which is preliminary data.</text>
</comment>
<feature type="domain" description="CUT" evidence="15">
    <location>
        <begin position="87"/>
        <end position="174"/>
    </location>
</feature>
<dbReference type="InterPro" id="IPR001356">
    <property type="entry name" value="HD"/>
</dbReference>
<evidence type="ECO:0000256" key="12">
    <source>
        <dbReference type="RuleBase" id="RU361129"/>
    </source>
</evidence>
<evidence type="ECO:0000256" key="7">
    <source>
        <dbReference type="ARBA" id="ARBA00023155"/>
    </source>
</evidence>
<evidence type="ECO:0000256" key="6">
    <source>
        <dbReference type="ARBA" id="ARBA00023125"/>
    </source>
</evidence>
<dbReference type="Pfam" id="PF00046">
    <property type="entry name" value="Homeodomain"/>
    <property type="match status" value="1"/>
</dbReference>
<reference evidence="16" key="1">
    <citation type="submission" date="2021-02" db="EMBL/GenBank/DDBJ databases">
        <authorList>
            <person name="Nowell W R."/>
        </authorList>
    </citation>
    <scope>NUCLEOTIDE SEQUENCE</scope>
</reference>
<dbReference type="InterPro" id="IPR003350">
    <property type="entry name" value="CUT_dom"/>
</dbReference>
<feature type="region of interest" description="Disordered" evidence="13">
    <location>
        <begin position="182"/>
        <end position="205"/>
    </location>
</feature>
<keyword evidence="9 10" id="KW-0539">Nucleus</keyword>
<proteinExistence type="inferred from homology"/>
<dbReference type="InterPro" id="IPR017970">
    <property type="entry name" value="Homeobox_CS"/>
</dbReference>
<dbReference type="PROSITE" id="PS50071">
    <property type="entry name" value="HOMEOBOX_2"/>
    <property type="match status" value="1"/>
</dbReference>
<comment type="similarity">
    <text evidence="2 12">Belongs to the CUT homeobox family.</text>
</comment>
<evidence type="ECO:0000256" key="9">
    <source>
        <dbReference type="ARBA" id="ARBA00023242"/>
    </source>
</evidence>
<evidence type="ECO:0000256" key="1">
    <source>
        <dbReference type="ARBA" id="ARBA00004123"/>
    </source>
</evidence>
<dbReference type="PROSITE" id="PS51042">
    <property type="entry name" value="CUT"/>
    <property type="match status" value="1"/>
</dbReference>
<feature type="domain" description="Homeobox" evidence="14">
    <location>
        <begin position="198"/>
        <end position="258"/>
    </location>
</feature>
<dbReference type="Pfam" id="PF02376">
    <property type="entry name" value="CUT"/>
    <property type="match status" value="1"/>
</dbReference>
<evidence type="ECO:0000259" key="15">
    <source>
        <dbReference type="PROSITE" id="PS51042"/>
    </source>
</evidence>
<accession>A0A820D983</accession>
<evidence type="ECO:0000313" key="17">
    <source>
        <dbReference type="Proteomes" id="UP000663844"/>
    </source>
</evidence>
<dbReference type="PANTHER" id="PTHR14043:SF2">
    <property type="entry name" value="HOMEOBOX PROTEIN CUT"/>
    <property type="match status" value="1"/>
</dbReference>
<keyword evidence="5" id="KW-0175">Coiled coil</keyword>
<feature type="region of interest" description="Disordered" evidence="13">
    <location>
        <begin position="39"/>
        <end position="72"/>
    </location>
</feature>
<keyword evidence="8 12" id="KW-0804">Transcription</keyword>
<dbReference type="InterPro" id="IPR010982">
    <property type="entry name" value="Lambda_DNA-bd_dom_sf"/>
</dbReference>
<dbReference type="EMBL" id="CAJOAZ010010588">
    <property type="protein sequence ID" value="CAF4223231.1"/>
    <property type="molecule type" value="Genomic_DNA"/>
</dbReference>
<dbReference type="SMART" id="SM00389">
    <property type="entry name" value="HOX"/>
    <property type="match status" value="1"/>
</dbReference>
<dbReference type="AlphaFoldDB" id="A0A820D983"/>
<sequence length="322" mass="36986">MVLSQSDISKNQAILIMNENSIDSQSNDCLHIVSNESLSSSSLNGTTISTTEINTNNNKKSKSRLKTNKDQLRPQLITKSQMPLYDLPKISLPTTIDIEQLSSQVRELLSSYSIGQHVFGDAVLNLSQGTVSEILSKPRPWHTLSVKGREPYIRMYSWFCDTDNVQKLLAWKQVRDILRRSIRPTTKSQNHHTESNNKPTLKRRYIFTEDQRRRLKQIFESEPYPSQAKLEQLVDELFLPMNKISNWFHNARMRTKPNTYTKDTNKISSTPLTDNNDDDDDDNDEDENDDDDDEDNTLPTIVPLNNSWFNTTNDSDSSTSPN</sequence>
<evidence type="ECO:0000256" key="8">
    <source>
        <dbReference type="ARBA" id="ARBA00023163"/>
    </source>
</evidence>
<dbReference type="Proteomes" id="UP000663844">
    <property type="component" value="Unassembled WGS sequence"/>
</dbReference>
<keyword evidence="7 10" id="KW-0371">Homeobox</keyword>
<keyword evidence="6 10" id="KW-0238">DNA-binding</keyword>
<evidence type="ECO:0000313" key="16">
    <source>
        <dbReference type="EMBL" id="CAF4223231.1"/>
    </source>
</evidence>
<evidence type="ECO:0000256" key="5">
    <source>
        <dbReference type="ARBA" id="ARBA00023054"/>
    </source>
</evidence>
<name>A0A820D983_9BILA</name>
<dbReference type="GO" id="GO:0000977">
    <property type="term" value="F:RNA polymerase II transcription regulatory region sequence-specific DNA binding"/>
    <property type="evidence" value="ECO:0007669"/>
    <property type="project" value="TreeGrafter"/>
</dbReference>